<dbReference type="SMART" id="SM00320">
    <property type="entry name" value="WD40"/>
    <property type="match status" value="5"/>
</dbReference>
<protein>
    <recommendedName>
        <fullName evidence="4">WD40 repeat-like protein</fullName>
    </recommendedName>
</protein>
<dbReference type="InterPro" id="IPR036322">
    <property type="entry name" value="WD40_repeat_dom_sf"/>
</dbReference>
<dbReference type="EMBL" id="BRYB01002507">
    <property type="protein sequence ID" value="GMI20725.1"/>
    <property type="molecule type" value="Genomic_DNA"/>
</dbReference>
<evidence type="ECO:0000313" key="2">
    <source>
        <dbReference type="EMBL" id="GMI20725.1"/>
    </source>
</evidence>
<sequence length="380" mass="39963">GRGFLVTSSGLPVSSTTAASAETKPYAGRVLVYGLRGEEEPLLQGVLNRAGKVHKRTIRAAAFAKRSRTVTPPPLPPTGAADPSSDLPAPPSYCGGVIAAVSFDGVCSIWRDCGELSPEGLLEWQCAVTLTGCSSELKGVLWSSQDTLLSVCSRDKSVWIYEVPEDMFDHAMGVGEDAGGAGDCEVVSILTHHSGDVKALSSLPSEPDDVLLSASYDASVNVYTADEAGDYSLTTSLKSASAASGDKAATIWSLAVTPHGTRLYAGTGEGEVLIYHIEDGEFTHVHTLTVAEEGTKARPIYSIAVPPPSASHGCVLLGYSSGIYLYREVSSVMGGGWTLDCRAKQAHEQDVMSVAFVDDGRALLSVGEEGKIRFWSFVIG</sequence>
<dbReference type="PROSITE" id="PS50294">
    <property type="entry name" value="WD_REPEATS_REGION"/>
    <property type="match status" value="1"/>
</dbReference>
<dbReference type="PANTHER" id="PTHR19920">
    <property type="entry name" value="WD40 PROTEIN CIAO1"/>
    <property type="match status" value="1"/>
</dbReference>
<dbReference type="SUPFAM" id="SSF50978">
    <property type="entry name" value="WD40 repeat-like"/>
    <property type="match status" value="1"/>
</dbReference>
<accession>A0ABQ6M705</accession>
<keyword evidence="1" id="KW-0853">WD repeat</keyword>
<feature type="non-terminal residue" evidence="2">
    <location>
        <position position="1"/>
    </location>
</feature>
<evidence type="ECO:0000256" key="1">
    <source>
        <dbReference type="PROSITE-ProRule" id="PRU00221"/>
    </source>
</evidence>
<dbReference type="Pfam" id="PF00400">
    <property type="entry name" value="WD40"/>
    <property type="match status" value="3"/>
</dbReference>
<organism evidence="2 3">
    <name type="scientific">Tetraparma gracilis</name>
    <dbReference type="NCBI Taxonomy" id="2962635"/>
    <lineage>
        <taxon>Eukaryota</taxon>
        <taxon>Sar</taxon>
        <taxon>Stramenopiles</taxon>
        <taxon>Ochrophyta</taxon>
        <taxon>Bolidophyceae</taxon>
        <taxon>Parmales</taxon>
        <taxon>Triparmaceae</taxon>
        <taxon>Tetraparma</taxon>
    </lineage>
</organism>
<gene>
    <name evidence="2" type="ORF">TeGR_g1500</name>
</gene>
<name>A0ABQ6M705_9STRA</name>
<evidence type="ECO:0000313" key="3">
    <source>
        <dbReference type="Proteomes" id="UP001165060"/>
    </source>
</evidence>
<comment type="caution">
    <text evidence="2">The sequence shown here is derived from an EMBL/GenBank/DDBJ whole genome shotgun (WGS) entry which is preliminary data.</text>
</comment>
<dbReference type="Proteomes" id="UP001165060">
    <property type="component" value="Unassembled WGS sequence"/>
</dbReference>
<evidence type="ECO:0008006" key="4">
    <source>
        <dbReference type="Google" id="ProtNLM"/>
    </source>
</evidence>
<keyword evidence="3" id="KW-1185">Reference proteome</keyword>
<dbReference type="InterPro" id="IPR001680">
    <property type="entry name" value="WD40_rpt"/>
</dbReference>
<feature type="repeat" description="WD" evidence="1">
    <location>
        <begin position="344"/>
        <end position="380"/>
    </location>
</feature>
<dbReference type="InterPro" id="IPR015943">
    <property type="entry name" value="WD40/YVTN_repeat-like_dom_sf"/>
</dbReference>
<reference evidence="2 3" key="1">
    <citation type="journal article" date="2023" name="Commun. Biol.">
        <title>Genome analysis of Parmales, the sister group of diatoms, reveals the evolutionary specialization of diatoms from phago-mixotrophs to photoautotrophs.</title>
        <authorList>
            <person name="Ban H."/>
            <person name="Sato S."/>
            <person name="Yoshikawa S."/>
            <person name="Yamada K."/>
            <person name="Nakamura Y."/>
            <person name="Ichinomiya M."/>
            <person name="Sato N."/>
            <person name="Blanc-Mathieu R."/>
            <person name="Endo H."/>
            <person name="Kuwata A."/>
            <person name="Ogata H."/>
        </authorList>
    </citation>
    <scope>NUCLEOTIDE SEQUENCE [LARGE SCALE GENOMIC DNA]</scope>
</reference>
<dbReference type="PANTHER" id="PTHR19920:SF0">
    <property type="entry name" value="CYTOSOLIC IRON-SULFUR PROTEIN ASSEMBLY PROTEIN CIAO1-RELATED"/>
    <property type="match status" value="1"/>
</dbReference>
<dbReference type="PROSITE" id="PS50082">
    <property type="entry name" value="WD_REPEATS_2"/>
    <property type="match status" value="1"/>
</dbReference>
<dbReference type="Gene3D" id="2.130.10.10">
    <property type="entry name" value="YVTN repeat-like/Quinoprotein amine dehydrogenase"/>
    <property type="match status" value="1"/>
</dbReference>
<proteinExistence type="predicted"/>